<evidence type="ECO:0000313" key="6">
    <source>
        <dbReference type="EMBL" id="ATG74449.1"/>
    </source>
</evidence>
<reference evidence="5" key="2">
    <citation type="submission" date="2015-09" db="EMBL/GenBank/DDBJ databases">
        <authorList>
            <person name="Jackson K.R."/>
            <person name="Lunt B.L."/>
            <person name="Fisher J.N.B."/>
            <person name="Gardner A.V."/>
            <person name="Bailey M.E."/>
            <person name="Deus L.M."/>
            <person name="Earl A.S."/>
            <person name="Gibby P.D."/>
            <person name="Hartmann K.A."/>
            <person name="Liu J.E."/>
            <person name="Manci A.M."/>
            <person name="Nielsen D.A."/>
            <person name="Solomon M.B."/>
            <person name="Breakwell D.P."/>
            <person name="Burnett S.H."/>
            <person name="Grose J.H."/>
        </authorList>
    </citation>
    <scope>NUCLEOTIDE SEQUENCE [LARGE SCALE GENOMIC DNA]</scope>
    <source>
        <strain evidence="5">F13-1</strain>
    </source>
</reference>
<dbReference type="InterPro" id="IPR006949">
    <property type="entry name" value="Barrel_Baseplate_J-like"/>
</dbReference>
<protein>
    <submittedName>
        <fullName evidence="5">Uncharacterized protein</fullName>
    </submittedName>
</protein>
<dbReference type="EMBL" id="CP012621">
    <property type="protein sequence ID" value="ATG74321.1"/>
    <property type="molecule type" value="Genomic_DNA"/>
</dbReference>
<dbReference type="InterPro" id="IPR058531">
    <property type="entry name" value="Baseplate_J_M"/>
</dbReference>
<feature type="domain" description="Baseplate protein J-like barrel" evidence="2">
    <location>
        <begin position="100"/>
        <end position="169"/>
    </location>
</feature>
<reference evidence="7" key="1">
    <citation type="submission" date="2015-09" db="EMBL/GenBank/DDBJ databases">
        <authorList>
            <person name="Shao Z."/>
            <person name="Wang L."/>
        </authorList>
    </citation>
    <scope>NUCLEOTIDE SEQUENCE [LARGE SCALE GENOMIC DNA]</scope>
    <source>
        <strain evidence="7">F13-1</strain>
    </source>
</reference>
<feature type="domain" description="Baseplate J-like C-terminal" evidence="4">
    <location>
        <begin position="286"/>
        <end position="359"/>
    </location>
</feature>
<dbReference type="RefSeq" id="WP_096779398.1">
    <property type="nucleotide sequence ID" value="NZ_CP012621.1"/>
</dbReference>
<accession>A0A291HQI2</accession>
<gene>
    <name evidence="5" type="ORF">AN401_10985</name>
    <name evidence="6" type="ORF">AN401_11775</name>
</gene>
<comment type="similarity">
    <text evidence="1">Belongs to the Mu gp47/PBSX XkdT family.</text>
</comment>
<evidence type="ECO:0000259" key="2">
    <source>
        <dbReference type="Pfam" id="PF04865"/>
    </source>
</evidence>
<evidence type="ECO:0000259" key="4">
    <source>
        <dbReference type="Pfam" id="PF26079"/>
    </source>
</evidence>
<dbReference type="KEGG" id="zdf:AN401_11775"/>
<organism evidence="5 7">
    <name type="scientific">Zobellella denitrificans</name>
    <dbReference type="NCBI Taxonomy" id="347534"/>
    <lineage>
        <taxon>Bacteria</taxon>
        <taxon>Pseudomonadati</taxon>
        <taxon>Pseudomonadota</taxon>
        <taxon>Gammaproteobacteria</taxon>
        <taxon>Aeromonadales</taxon>
        <taxon>Aeromonadaceae</taxon>
        <taxon>Zobellella</taxon>
    </lineage>
</organism>
<evidence type="ECO:0000256" key="1">
    <source>
        <dbReference type="ARBA" id="ARBA00038087"/>
    </source>
</evidence>
<dbReference type="EMBL" id="CP012621">
    <property type="protein sequence ID" value="ATG74449.1"/>
    <property type="molecule type" value="Genomic_DNA"/>
</dbReference>
<dbReference type="AlphaFoldDB" id="A0A291HQI2"/>
<dbReference type="PANTHER" id="PTHR37829">
    <property type="entry name" value="PHAGE-LIKE ELEMENT PBSX PROTEIN XKDT"/>
    <property type="match status" value="1"/>
</dbReference>
<dbReference type="Proteomes" id="UP000217763">
    <property type="component" value="Chromosome"/>
</dbReference>
<dbReference type="Pfam" id="PF26078">
    <property type="entry name" value="Baseplate_J_M"/>
    <property type="match status" value="1"/>
</dbReference>
<dbReference type="InterPro" id="IPR058530">
    <property type="entry name" value="Baseplate_J-like_C"/>
</dbReference>
<dbReference type="PANTHER" id="PTHR37829:SF3">
    <property type="entry name" value="PROTEIN JAYE-RELATED"/>
    <property type="match status" value="1"/>
</dbReference>
<evidence type="ECO:0000313" key="7">
    <source>
        <dbReference type="Proteomes" id="UP000217763"/>
    </source>
</evidence>
<dbReference type="InterPro" id="IPR052399">
    <property type="entry name" value="Phage_Baseplate_Assmbl_Protein"/>
</dbReference>
<feature type="domain" description="Baseplate J-like central" evidence="3">
    <location>
        <begin position="194"/>
        <end position="262"/>
    </location>
</feature>
<proteinExistence type="inferred from homology"/>
<evidence type="ECO:0000313" key="5">
    <source>
        <dbReference type="EMBL" id="ATG74321.1"/>
    </source>
</evidence>
<evidence type="ECO:0000259" key="3">
    <source>
        <dbReference type="Pfam" id="PF26078"/>
    </source>
</evidence>
<sequence length="360" mass="38600">MAYAAPKLSELLTRTQADIESRLPRSYARIQEKVLYAIAAAQAGNTKALHEHLAWVARQVVPHLSDEEFLLEHCRFWGLWRKEAQVSEGSAVALADQGGELAEGTPLQRPDGGQFVVAEATLLSPGQPVTVPLLAVEPGVAGNTPAGVVLQLVSPVPGVRSTLTVDAAGLTGGTDIEPLGELVERLLFRVQYPPHGGAKHDYERWAREVPGITRAWCYPLYQGGGTVGLTCVLDGQADILPTQADLDRVGAHIDGHQNPVTNQWQGKPAEAELVLFAPKALPMNPQIGLTPDTPEVRAEVTAALQALVLDTEPGGQLYLTQIRGAIANARGERNHTLTWPTGDVLAAHDEIITLGTITWL</sequence>
<dbReference type="KEGG" id="zdf:AN401_10985"/>
<name>A0A291HQI2_9GAMM</name>
<keyword evidence="7" id="KW-1185">Reference proteome</keyword>
<dbReference type="Pfam" id="PF04865">
    <property type="entry name" value="Baseplate_J"/>
    <property type="match status" value="1"/>
</dbReference>
<dbReference type="Pfam" id="PF26079">
    <property type="entry name" value="Baseplate_J_C"/>
    <property type="match status" value="1"/>
</dbReference>